<organism evidence="1 2">
    <name type="scientific">Cruoricaptor ignavus</name>
    <dbReference type="NCBI Taxonomy" id="1118202"/>
    <lineage>
        <taxon>Bacteria</taxon>
        <taxon>Pseudomonadati</taxon>
        <taxon>Bacteroidota</taxon>
        <taxon>Flavobacteriia</taxon>
        <taxon>Flavobacteriales</taxon>
        <taxon>Weeksellaceae</taxon>
        <taxon>Cruoricaptor</taxon>
    </lineage>
</organism>
<dbReference type="Pfam" id="PF14092">
    <property type="entry name" value="DUF4270"/>
    <property type="match status" value="1"/>
</dbReference>
<proteinExistence type="predicted"/>
<protein>
    <recommendedName>
        <fullName evidence="3">DUF4270 domain-containing protein</fullName>
    </recommendedName>
</protein>
<dbReference type="OrthoDB" id="1466062at2"/>
<dbReference type="AlphaFoldDB" id="A0A1M6D4N7"/>
<evidence type="ECO:0000313" key="2">
    <source>
        <dbReference type="Proteomes" id="UP000184335"/>
    </source>
</evidence>
<gene>
    <name evidence="1" type="ORF">SAMN05443429_103118</name>
</gene>
<dbReference type="Proteomes" id="UP000184335">
    <property type="component" value="Unassembled WGS sequence"/>
</dbReference>
<name>A0A1M6D4N7_9FLAO</name>
<dbReference type="PROSITE" id="PS51257">
    <property type="entry name" value="PROKAR_LIPOPROTEIN"/>
    <property type="match status" value="1"/>
</dbReference>
<evidence type="ECO:0008006" key="3">
    <source>
        <dbReference type="Google" id="ProtNLM"/>
    </source>
</evidence>
<dbReference type="STRING" id="1118202.SAMN05443429_103118"/>
<sequence length="498" mass="54375">MTNFKLILKTSIAIIGSFLLFSCEPELDSLGSQLVKDNVIPGNVVSYDVVAYNVNNGDIIRTDGSKLTAATIGAFHESQFGLQKSSFITQIRPSAYAPDFGKNPVVDSVVLVLKPYFASDSLTTSTDENFQWNGTAAKKTVSRYPITKYGKAKKNMTLQVHEVKDFLGSASDTIYSNRQVNTGVMLGTKNLDGSVSAVKIVKKDDNSELLSRDAGIRIPLDKNFFQDRIISKAKSPEMADASNFVRYFGGLRISVAEDDGYIFTMAPGGMELIIYYHHDADANGSSTAQQGTFSFIFGGANARFNQVWYDRKGSALANWASDENMGDKKLYAQGMGGPGFGIRIPQSVVAQIKQLGASQDLAVLSAKLRLYSDVSTWNNTFAKPVSFVISPKGKTSFISDMTAFAANPVFSLITTSSLKENPAYYDISITQTLKDIIEKDAENTDLILNVGYYEVNASNIKLGAEHTSTAYTPNRIVLVGSDAGNDKRARLQIIYTKR</sequence>
<keyword evidence="2" id="KW-1185">Reference proteome</keyword>
<evidence type="ECO:0000313" key="1">
    <source>
        <dbReference type="EMBL" id="SHI68210.1"/>
    </source>
</evidence>
<dbReference type="EMBL" id="FQYI01000003">
    <property type="protein sequence ID" value="SHI68210.1"/>
    <property type="molecule type" value="Genomic_DNA"/>
</dbReference>
<accession>A0A1M6D4N7</accession>
<reference evidence="1 2" key="1">
    <citation type="submission" date="2016-11" db="EMBL/GenBank/DDBJ databases">
        <authorList>
            <person name="Jaros S."/>
            <person name="Januszkiewicz K."/>
            <person name="Wedrychowicz H."/>
        </authorList>
    </citation>
    <scope>NUCLEOTIDE SEQUENCE [LARGE SCALE GENOMIC DNA]</scope>
    <source>
        <strain evidence="1 2">DSM 25479</strain>
    </source>
</reference>
<dbReference type="InterPro" id="IPR025366">
    <property type="entry name" value="DUF4270"/>
</dbReference>
<dbReference type="RefSeq" id="WP_073178827.1">
    <property type="nucleotide sequence ID" value="NZ_FQYI01000003.1"/>
</dbReference>